<dbReference type="Proteomes" id="UP000504607">
    <property type="component" value="Chromosome 12"/>
</dbReference>
<dbReference type="PANTHER" id="PTHR31099:SF28">
    <property type="entry name" value="F5J5.12"/>
    <property type="match status" value="1"/>
</dbReference>
<feature type="region of interest" description="Disordered" evidence="1">
    <location>
        <begin position="256"/>
        <end position="288"/>
    </location>
</feature>
<sequence length="412" mass="45024">MAVPHIAVRADKTWRLRSGEPTEDTRSSPEVEASSLSGPNVDRLREQYCIPEQFRLFAPGADGRVNSPPEGQVAFYLEDLQAGLRFPVPEFVRNVLDYYGLCPAQLASNSIRLIVSFALLCRLLPTEPRISLFRVFFVLRPHPKARGWWYFIPRKGLSFITGLPTSIHGWKNQFFFASSSAPWGFPVRWGNPRTDPNENSRVEADDREDFHRLKDISVPKQSELVTEQALYDAGLSPVPRLDMPPRMRLSAADIRQHAVRKRPAAGAGPSQPPKRPRMVPPSEPAGSEAEPVIALSVPTMLVDVPSEGPSVGGAASPDRRAADSVGGTPTDRQIPEVREEVREPEQPTHAIAAPSAETRSGSSLPSISDVRAWTASRGKAPMASGDEGRCMVCIPQGLSAQGSVSLECLEGA</sequence>
<feature type="compositionally biased region" description="Pro residues" evidence="1">
    <location>
        <begin position="270"/>
        <end position="283"/>
    </location>
</feature>
<accession>A0A8N4F2D9</accession>
<feature type="domain" description="Transposase (putative) gypsy type" evidence="2">
    <location>
        <begin position="77"/>
        <end position="141"/>
    </location>
</feature>
<dbReference type="InterPro" id="IPR007321">
    <property type="entry name" value="Transposase_28"/>
</dbReference>
<gene>
    <name evidence="4" type="primary">LOC114914669</name>
</gene>
<dbReference type="Pfam" id="PF04195">
    <property type="entry name" value="Transposase_28"/>
    <property type="match status" value="1"/>
</dbReference>
<dbReference type="RefSeq" id="XP_029123308.1">
    <property type="nucleotide sequence ID" value="XM_029267475.1"/>
</dbReference>
<proteinExistence type="predicted"/>
<protein>
    <submittedName>
        <fullName evidence="4">Uncharacterized protein LOC114914669</fullName>
    </submittedName>
</protein>
<feature type="region of interest" description="Disordered" evidence="1">
    <location>
        <begin position="305"/>
        <end position="365"/>
    </location>
</feature>
<feature type="compositionally biased region" description="Basic and acidic residues" evidence="1">
    <location>
        <begin position="333"/>
        <end position="346"/>
    </location>
</feature>
<keyword evidence="3" id="KW-1185">Reference proteome</keyword>
<organism evidence="3 4">
    <name type="scientific">Elaeis guineensis var. tenera</name>
    <name type="common">Oil palm</name>
    <dbReference type="NCBI Taxonomy" id="51953"/>
    <lineage>
        <taxon>Eukaryota</taxon>
        <taxon>Viridiplantae</taxon>
        <taxon>Streptophyta</taxon>
        <taxon>Embryophyta</taxon>
        <taxon>Tracheophyta</taxon>
        <taxon>Spermatophyta</taxon>
        <taxon>Magnoliopsida</taxon>
        <taxon>Liliopsida</taxon>
        <taxon>Arecaceae</taxon>
        <taxon>Arecoideae</taxon>
        <taxon>Cocoseae</taxon>
        <taxon>Elaeidinae</taxon>
        <taxon>Elaeis</taxon>
    </lineage>
</organism>
<dbReference type="OrthoDB" id="671678at2759"/>
<evidence type="ECO:0000256" key="1">
    <source>
        <dbReference type="SAM" id="MobiDB-lite"/>
    </source>
</evidence>
<feature type="compositionally biased region" description="Basic and acidic residues" evidence="1">
    <location>
        <begin position="18"/>
        <end position="29"/>
    </location>
</feature>
<dbReference type="AlphaFoldDB" id="A0A8N4F2D9"/>
<name>A0A8N4F2D9_ELAGV</name>
<evidence type="ECO:0000313" key="3">
    <source>
        <dbReference type="Proteomes" id="UP000504607"/>
    </source>
</evidence>
<reference evidence="4" key="1">
    <citation type="submission" date="2025-08" db="UniProtKB">
        <authorList>
            <consortium name="RefSeq"/>
        </authorList>
    </citation>
    <scope>IDENTIFICATION</scope>
</reference>
<feature type="region of interest" description="Disordered" evidence="1">
    <location>
        <begin position="18"/>
        <end position="37"/>
    </location>
</feature>
<evidence type="ECO:0000313" key="4">
    <source>
        <dbReference type="RefSeq" id="XP_029123308.1"/>
    </source>
</evidence>
<dbReference type="PANTHER" id="PTHR31099">
    <property type="entry name" value="OS06G0165300 PROTEIN"/>
    <property type="match status" value="1"/>
</dbReference>
<evidence type="ECO:0000259" key="2">
    <source>
        <dbReference type="Pfam" id="PF04195"/>
    </source>
</evidence>